<keyword evidence="4 10" id="KW-0808">Transferase</keyword>
<dbReference type="KEGG" id="nps:KRR39_18090"/>
<evidence type="ECO:0000313" key="13">
    <source>
        <dbReference type="Proteomes" id="UP000683575"/>
    </source>
</evidence>
<keyword evidence="5 10" id="KW-0547">Nucleotide-binding</keyword>
<feature type="compositionally biased region" description="Basic and acidic residues" evidence="11">
    <location>
        <begin position="178"/>
        <end position="190"/>
    </location>
</feature>
<organism evidence="12 13">
    <name type="scientific">Nocardioides panacis</name>
    <dbReference type="NCBI Taxonomy" id="2849501"/>
    <lineage>
        <taxon>Bacteria</taxon>
        <taxon>Bacillati</taxon>
        <taxon>Actinomycetota</taxon>
        <taxon>Actinomycetes</taxon>
        <taxon>Propionibacteriales</taxon>
        <taxon>Nocardioidaceae</taxon>
        <taxon>Nocardioides</taxon>
    </lineage>
</organism>
<evidence type="ECO:0000256" key="11">
    <source>
        <dbReference type="SAM" id="MobiDB-lite"/>
    </source>
</evidence>
<evidence type="ECO:0000256" key="7">
    <source>
        <dbReference type="ARBA" id="ARBA00022840"/>
    </source>
</evidence>
<accession>A0A975SXP9</accession>
<keyword evidence="8" id="KW-0311">Gluconate utilization</keyword>
<sequence length="190" mass="20514">MNRAPRAQIVVVMGVSGVGKTTVAKGLSTVLGWTYAEGDAFHSEANVAKMAAGTPLTDEDRWPWLRSIGEWMSAEIAAGRSAVVTCSALRRVYRELVRAGRPEVVFCHLVADPGLIGDRMERRADHYMPASLLPSQLATLEPLEPDEPGVEVSVDGEAAQVIARALAALDLQPPGTRTPRDTRTREGNTR</sequence>
<evidence type="ECO:0000256" key="3">
    <source>
        <dbReference type="ARBA" id="ARBA00012054"/>
    </source>
</evidence>
<keyword evidence="13" id="KW-1185">Reference proteome</keyword>
<evidence type="ECO:0000313" key="12">
    <source>
        <dbReference type="EMBL" id="QWZ07350.1"/>
    </source>
</evidence>
<dbReference type="GO" id="GO:0019521">
    <property type="term" value="P:D-gluconate metabolic process"/>
    <property type="evidence" value="ECO:0007669"/>
    <property type="project" value="UniProtKB-KW"/>
</dbReference>
<comment type="similarity">
    <text evidence="2 10">Belongs to the gluconokinase GntK/GntV family.</text>
</comment>
<protein>
    <recommendedName>
        <fullName evidence="3 10">Gluconokinase</fullName>
        <ecNumber evidence="3 10">2.7.1.12</ecNumber>
    </recommendedName>
</protein>
<evidence type="ECO:0000256" key="10">
    <source>
        <dbReference type="RuleBase" id="RU363066"/>
    </source>
</evidence>
<keyword evidence="7 10" id="KW-0067">ATP-binding</keyword>
<evidence type="ECO:0000256" key="5">
    <source>
        <dbReference type="ARBA" id="ARBA00022741"/>
    </source>
</evidence>
<dbReference type="FunFam" id="3.40.50.300:FF:000522">
    <property type="entry name" value="Gluconokinase"/>
    <property type="match status" value="1"/>
</dbReference>
<name>A0A975SXP9_9ACTN</name>
<dbReference type="AlphaFoldDB" id="A0A975SXP9"/>
<comment type="pathway">
    <text evidence="1">Carbohydrate acid metabolism.</text>
</comment>
<evidence type="ECO:0000256" key="9">
    <source>
        <dbReference type="ARBA" id="ARBA00048090"/>
    </source>
</evidence>
<evidence type="ECO:0000256" key="1">
    <source>
        <dbReference type="ARBA" id="ARBA00004761"/>
    </source>
</evidence>
<dbReference type="PANTHER" id="PTHR43442">
    <property type="entry name" value="GLUCONOKINASE-RELATED"/>
    <property type="match status" value="1"/>
</dbReference>
<evidence type="ECO:0000256" key="8">
    <source>
        <dbReference type="ARBA" id="ARBA00023064"/>
    </source>
</evidence>
<dbReference type="GO" id="GO:0005737">
    <property type="term" value="C:cytoplasm"/>
    <property type="evidence" value="ECO:0007669"/>
    <property type="project" value="TreeGrafter"/>
</dbReference>
<dbReference type="CDD" id="cd02021">
    <property type="entry name" value="GntK"/>
    <property type="match status" value="1"/>
</dbReference>
<dbReference type="InterPro" id="IPR006001">
    <property type="entry name" value="Therm_gnt_kin"/>
</dbReference>
<dbReference type="EC" id="2.7.1.12" evidence="3 10"/>
<proteinExistence type="inferred from homology"/>
<evidence type="ECO:0000256" key="6">
    <source>
        <dbReference type="ARBA" id="ARBA00022777"/>
    </source>
</evidence>
<reference evidence="12" key="1">
    <citation type="submission" date="2021-06" db="EMBL/GenBank/DDBJ databases">
        <title>Complete genome sequence of Nocardioides sp. G188.</title>
        <authorList>
            <person name="Im W.-T."/>
        </authorList>
    </citation>
    <scope>NUCLEOTIDE SEQUENCE</scope>
    <source>
        <strain evidence="12">G188</strain>
    </source>
</reference>
<dbReference type="Pfam" id="PF13671">
    <property type="entry name" value="AAA_33"/>
    <property type="match status" value="1"/>
</dbReference>
<evidence type="ECO:0000256" key="2">
    <source>
        <dbReference type="ARBA" id="ARBA00008420"/>
    </source>
</evidence>
<dbReference type="Proteomes" id="UP000683575">
    <property type="component" value="Chromosome"/>
</dbReference>
<dbReference type="GO" id="GO:0005524">
    <property type="term" value="F:ATP binding"/>
    <property type="evidence" value="ECO:0007669"/>
    <property type="project" value="UniProtKB-KW"/>
</dbReference>
<comment type="catalytic activity">
    <reaction evidence="9 10">
        <text>D-gluconate + ATP = 6-phospho-D-gluconate + ADP + H(+)</text>
        <dbReference type="Rhea" id="RHEA:19433"/>
        <dbReference type="ChEBI" id="CHEBI:15378"/>
        <dbReference type="ChEBI" id="CHEBI:18391"/>
        <dbReference type="ChEBI" id="CHEBI:30616"/>
        <dbReference type="ChEBI" id="CHEBI:58759"/>
        <dbReference type="ChEBI" id="CHEBI:456216"/>
        <dbReference type="EC" id="2.7.1.12"/>
    </reaction>
</comment>
<dbReference type="NCBIfam" id="TIGR01313">
    <property type="entry name" value="therm_gnt_kin"/>
    <property type="match status" value="1"/>
</dbReference>
<feature type="region of interest" description="Disordered" evidence="11">
    <location>
        <begin position="169"/>
        <end position="190"/>
    </location>
</feature>
<gene>
    <name evidence="12" type="ORF">KRR39_18090</name>
</gene>
<keyword evidence="6 10" id="KW-0418">Kinase</keyword>
<dbReference type="EMBL" id="CP077062">
    <property type="protein sequence ID" value="QWZ07350.1"/>
    <property type="molecule type" value="Genomic_DNA"/>
</dbReference>
<dbReference type="GO" id="GO:0046316">
    <property type="term" value="F:gluconokinase activity"/>
    <property type="evidence" value="ECO:0007669"/>
    <property type="project" value="UniProtKB-EC"/>
</dbReference>
<evidence type="ECO:0000256" key="4">
    <source>
        <dbReference type="ARBA" id="ARBA00022679"/>
    </source>
</evidence>
<dbReference type="PANTHER" id="PTHR43442:SF3">
    <property type="entry name" value="GLUCONOKINASE-RELATED"/>
    <property type="match status" value="1"/>
</dbReference>